<name>A0ABW7VWL4_9NOCA</name>
<reference evidence="1 2" key="1">
    <citation type="submission" date="2024-10" db="EMBL/GenBank/DDBJ databases">
        <title>The Natural Products Discovery Center: Release of the First 8490 Sequenced Strains for Exploring Actinobacteria Biosynthetic Diversity.</title>
        <authorList>
            <person name="Kalkreuter E."/>
            <person name="Kautsar S.A."/>
            <person name="Yang D."/>
            <person name="Bader C.D."/>
            <person name="Teijaro C.N."/>
            <person name="Fluegel L."/>
            <person name="Davis C.M."/>
            <person name="Simpson J.R."/>
            <person name="Lauterbach L."/>
            <person name="Steele A.D."/>
            <person name="Gui C."/>
            <person name="Meng S."/>
            <person name="Li G."/>
            <person name="Viehrig K."/>
            <person name="Ye F."/>
            <person name="Su P."/>
            <person name="Kiefer A.F."/>
            <person name="Nichols A."/>
            <person name="Cepeda A.J."/>
            <person name="Yan W."/>
            <person name="Fan B."/>
            <person name="Jiang Y."/>
            <person name="Adhikari A."/>
            <person name="Zheng C.-J."/>
            <person name="Schuster L."/>
            <person name="Cowan T.M."/>
            <person name="Smanski M.J."/>
            <person name="Chevrette M.G."/>
            <person name="De Carvalho L.P.S."/>
            <person name="Shen B."/>
        </authorList>
    </citation>
    <scope>NUCLEOTIDE SEQUENCE [LARGE SCALE GENOMIC DNA]</scope>
    <source>
        <strain evidence="1 2">NPDC019377</strain>
    </source>
</reference>
<dbReference type="RefSeq" id="WP_397060818.1">
    <property type="nucleotide sequence ID" value="NZ_JBIRYL010000001.1"/>
</dbReference>
<sequence length="279" mass="30754">MPKPERQARLSRGEIPTPRLWFRADAVSYDILEDVEGQPIGLSFNSKPPDYAQHSTWAKASDLRVEREYEVADNDAVRDWEGQGTWIDRARTTVVPAPWHHPDRPDAKPIHVRGHGNQHRFTFNIQVGREATGIPKHMKVAVNGHVMGNYLAGNPDFWYLLQSRGGDVLFHNCSIAADRGTAFRLAATPLRDHGVEVPLHGASSTTITHANDASGWPEAHPDQNVDGGVAWDPDPSIASLYVLPGKAADGNPQPGRFVTLRPRVTPACSVDRGGRLPTR</sequence>
<comment type="caution">
    <text evidence="1">The sequence shown here is derived from an EMBL/GenBank/DDBJ whole genome shotgun (WGS) entry which is preliminary data.</text>
</comment>
<gene>
    <name evidence="1" type="ORF">ACH49Z_07870</name>
</gene>
<evidence type="ECO:0000313" key="2">
    <source>
        <dbReference type="Proteomes" id="UP001611494"/>
    </source>
</evidence>
<accession>A0ABW7VWL4</accession>
<organism evidence="1 2">
    <name type="scientific">Nocardia testacea</name>
    <dbReference type="NCBI Taxonomy" id="248551"/>
    <lineage>
        <taxon>Bacteria</taxon>
        <taxon>Bacillati</taxon>
        <taxon>Actinomycetota</taxon>
        <taxon>Actinomycetes</taxon>
        <taxon>Mycobacteriales</taxon>
        <taxon>Nocardiaceae</taxon>
        <taxon>Nocardia</taxon>
    </lineage>
</organism>
<proteinExistence type="predicted"/>
<dbReference type="Proteomes" id="UP001611494">
    <property type="component" value="Unassembled WGS sequence"/>
</dbReference>
<protein>
    <submittedName>
        <fullName evidence="1">Uncharacterized protein</fullName>
    </submittedName>
</protein>
<evidence type="ECO:0000313" key="1">
    <source>
        <dbReference type="EMBL" id="MFI2229756.1"/>
    </source>
</evidence>
<dbReference type="EMBL" id="JBIRYL010000001">
    <property type="protein sequence ID" value="MFI2229756.1"/>
    <property type="molecule type" value="Genomic_DNA"/>
</dbReference>
<keyword evidence="2" id="KW-1185">Reference proteome</keyword>